<feature type="domain" description="Lipocalin/cytosolic fatty-acid binding" evidence="3">
    <location>
        <begin position="38"/>
        <end position="179"/>
    </location>
</feature>
<dbReference type="PANTHER" id="PTHR11430">
    <property type="entry name" value="LIPOCALIN"/>
    <property type="match status" value="1"/>
</dbReference>
<dbReference type="PANTHER" id="PTHR11430:SF133">
    <property type="entry name" value="LIPOCALIN"/>
    <property type="match status" value="1"/>
</dbReference>
<feature type="signal peptide" evidence="2">
    <location>
        <begin position="1"/>
        <end position="23"/>
    </location>
</feature>
<name>A0AAY5F5J2_ELEEL</name>
<dbReference type="PRINTS" id="PR01254">
    <property type="entry name" value="PGNDSYNTHASE"/>
</dbReference>
<evidence type="ECO:0000313" key="4">
    <source>
        <dbReference type="Ensembl" id="ENSEEEP00000064336.1"/>
    </source>
</evidence>
<dbReference type="PRINTS" id="PR00179">
    <property type="entry name" value="LIPOCALIN"/>
</dbReference>
<keyword evidence="2" id="KW-0732">Signal</keyword>
<keyword evidence="5" id="KW-1185">Reference proteome</keyword>
<dbReference type="Proteomes" id="UP000314983">
    <property type="component" value="Chromosome 5"/>
</dbReference>
<accession>A0AAY5F5J2</accession>
<feature type="chain" id="PRO_5044336144" description="Lipocalin/cytosolic fatty-acid binding domain-containing protein" evidence="2">
    <location>
        <begin position="24"/>
        <end position="206"/>
    </location>
</feature>
<dbReference type="Pfam" id="PF00061">
    <property type="entry name" value="Lipocalin"/>
    <property type="match status" value="1"/>
</dbReference>
<dbReference type="Ensembl" id="ENSEEET00000053458.1">
    <property type="protein sequence ID" value="ENSEEEP00000064336.1"/>
    <property type="gene ID" value="ENSEEEG00000024973.1"/>
</dbReference>
<comment type="similarity">
    <text evidence="1">Belongs to the calycin superfamily. Lipocalin family.</text>
</comment>
<dbReference type="GeneTree" id="ENSGT01120000271921"/>
<sequence>CVTIMSAMLGFLTVLLWATVAYSDISPMTDFCLDGMKGKWYNIGVASNAKWFTTHKANMKMGTVQVESTADGDLHVTFTYLKGSCWEKSHVAKKTDTSGCFFYHSKRKSYSGSNNDMCVIDAKFDEFVIIHVTNTKGGHSSTYIKLCGRSPHLSNGVVEKFQKFALDNGIESENILTLPPNGNVSNPFPLNCMKCLFKVKNILFLL</sequence>
<protein>
    <recommendedName>
        <fullName evidence="3">Lipocalin/cytosolic fatty-acid binding domain-containing protein</fullName>
    </recommendedName>
</protein>
<evidence type="ECO:0000259" key="3">
    <source>
        <dbReference type="Pfam" id="PF00061"/>
    </source>
</evidence>
<dbReference type="GO" id="GO:0036094">
    <property type="term" value="F:small molecule binding"/>
    <property type="evidence" value="ECO:0007669"/>
    <property type="project" value="InterPro"/>
</dbReference>
<reference evidence="4" key="2">
    <citation type="submission" date="2025-08" db="UniProtKB">
        <authorList>
            <consortium name="Ensembl"/>
        </authorList>
    </citation>
    <scope>IDENTIFICATION</scope>
</reference>
<proteinExistence type="inferred from homology"/>
<dbReference type="InterPro" id="IPR000566">
    <property type="entry name" value="Lipocln_cytosolic_FA-bd_dom"/>
</dbReference>
<dbReference type="InterPro" id="IPR002345">
    <property type="entry name" value="Lipocalin"/>
</dbReference>
<reference evidence="4 5" key="1">
    <citation type="submission" date="2020-05" db="EMBL/GenBank/DDBJ databases">
        <title>Electrophorus electricus (electric eel) genome, fEleEle1, primary haplotype.</title>
        <authorList>
            <person name="Myers G."/>
            <person name="Meyer A."/>
            <person name="Fedrigo O."/>
            <person name="Formenti G."/>
            <person name="Rhie A."/>
            <person name="Tracey A."/>
            <person name="Sims Y."/>
            <person name="Jarvis E.D."/>
        </authorList>
    </citation>
    <scope>NUCLEOTIDE SEQUENCE [LARGE SCALE GENOMIC DNA]</scope>
</reference>
<reference evidence="4" key="3">
    <citation type="submission" date="2025-09" db="UniProtKB">
        <authorList>
            <consortium name="Ensembl"/>
        </authorList>
    </citation>
    <scope>IDENTIFICATION</scope>
</reference>
<evidence type="ECO:0000256" key="1">
    <source>
        <dbReference type="ARBA" id="ARBA00006889"/>
    </source>
</evidence>
<evidence type="ECO:0000313" key="5">
    <source>
        <dbReference type="Proteomes" id="UP000314983"/>
    </source>
</evidence>
<dbReference type="AlphaFoldDB" id="A0AAY5F5J2"/>
<dbReference type="SUPFAM" id="SSF50814">
    <property type="entry name" value="Lipocalins"/>
    <property type="match status" value="1"/>
</dbReference>
<dbReference type="Gene3D" id="2.40.128.20">
    <property type="match status" value="1"/>
</dbReference>
<organism evidence="4 5">
    <name type="scientific">Electrophorus electricus</name>
    <name type="common">Electric eel</name>
    <name type="synonym">Gymnotus electricus</name>
    <dbReference type="NCBI Taxonomy" id="8005"/>
    <lineage>
        <taxon>Eukaryota</taxon>
        <taxon>Metazoa</taxon>
        <taxon>Chordata</taxon>
        <taxon>Craniata</taxon>
        <taxon>Vertebrata</taxon>
        <taxon>Euteleostomi</taxon>
        <taxon>Actinopterygii</taxon>
        <taxon>Neopterygii</taxon>
        <taxon>Teleostei</taxon>
        <taxon>Ostariophysi</taxon>
        <taxon>Gymnotiformes</taxon>
        <taxon>Gymnotoidei</taxon>
        <taxon>Gymnotidae</taxon>
        <taxon>Electrophorus</taxon>
    </lineage>
</organism>
<gene>
    <name evidence="4" type="primary">LOC118241462</name>
</gene>
<evidence type="ECO:0000256" key="2">
    <source>
        <dbReference type="SAM" id="SignalP"/>
    </source>
</evidence>
<dbReference type="InterPro" id="IPR012674">
    <property type="entry name" value="Calycin"/>
</dbReference>